<evidence type="ECO:0000313" key="3">
    <source>
        <dbReference type="Proteomes" id="UP000186817"/>
    </source>
</evidence>
<sequence length="202" mass="22179">MTCRRSGTLRREAGQFVLRLDAATAVHSRRSVFAFFSFLPSLGLDPARYDPKFPKAYDHGLPKKHIPFTSGSTRFDHRGRKDYRPGPGDYNAAKQTLAGALTVSAAKTMGVAPAEQRLLFKSTRSVDSHEKNDDDNGGDENDDGDDDADDANADDDGDDDDDGRHIDDVHGDGGEVHAGDGRLLRQGRKDGIRELSGPWPRW</sequence>
<comment type="caution">
    <text evidence="2">The sequence shown here is derived from an EMBL/GenBank/DDBJ whole genome shotgun (WGS) entry which is preliminary data.</text>
</comment>
<evidence type="ECO:0000313" key="2">
    <source>
        <dbReference type="EMBL" id="OLP78114.1"/>
    </source>
</evidence>
<feature type="compositionally biased region" description="Basic and acidic residues" evidence="1">
    <location>
        <begin position="124"/>
        <end position="134"/>
    </location>
</feature>
<protein>
    <submittedName>
        <fullName evidence="2">Uncharacterized protein</fullName>
    </submittedName>
</protein>
<reference evidence="2 3" key="1">
    <citation type="submission" date="2016-02" db="EMBL/GenBank/DDBJ databases">
        <title>Genome analysis of coral dinoflagellate symbionts highlights evolutionary adaptations to a symbiotic lifestyle.</title>
        <authorList>
            <person name="Aranda M."/>
            <person name="Li Y."/>
            <person name="Liew Y.J."/>
            <person name="Baumgarten S."/>
            <person name="Simakov O."/>
            <person name="Wilson M."/>
            <person name="Piel J."/>
            <person name="Ashoor H."/>
            <person name="Bougouffa S."/>
            <person name="Bajic V.B."/>
            <person name="Ryu T."/>
            <person name="Ravasi T."/>
            <person name="Bayer T."/>
            <person name="Micklem G."/>
            <person name="Kim H."/>
            <person name="Bhak J."/>
            <person name="Lajeunesse T.C."/>
            <person name="Voolstra C.R."/>
        </authorList>
    </citation>
    <scope>NUCLEOTIDE SEQUENCE [LARGE SCALE GENOMIC DNA]</scope>
    <source>
        <strain evidence="2 3">CCMP2467</strain>
    </source>
</reference>
<dbReference type="OrthoDB" id="406368at2759"/>
<gene>
    <name evidence="2" type="ORF">AK812_SmicGene41750</name>
</gene>
<dbReference type="EMBL" id="LSRX01001660">
    <property type="protein sequence ID" value="OLP78114.1"/>
    <property type="molecule type" value="Genomic_DNA"/>
</dbReference>
<feature type="region of interest" description="Disordered" evidence="1">
    <location>
        <begin position="69"/>
        <end position="91"/>
    </location>
</feature>
<dbReference type="Proteomes" id="UP000186817">
    <property type="component" value="Unassembled WGS sequence"/>
</dbReference>
<keyword evidence="3" id="KW-1185">Reference proteome</keyword>
<name>A0A1Q9C5B2_SYMMI</name>
<accession>A0A1Q9C5B2</accession>
<feature type="region of interest" description="Disordered" evidence="1">
    <location>
        <begin position="121"/>
        <end position="202"/>
    </location>
</feature>
<proteinExistence type="predicted"/>
<organism evidence="2 3">
    <name type="scientific">Symbiodinium microadriaticum</name>
    <name type="common">Dinoflagellate</name>
    <name type="synonym">Zooxanthella microadriatica</name>
    <dbReference type="NCBI Taxonomy" id="2951"/>
    <lineage>
        <taxon>Eukaryota</taxon>
        <taxon>Sar</taxon>
        <taxon>Alveolata</taxon>
        <taxon>Dinophyceae</taxon>
        <taxon>Suessiales</taxon>
        <taxon>Symbiodiniaceae</taxon>
        <taxon>Symbiodinium</taxon>
    </lineage>
</organism>
<feature type="compositionally biased region" description="Acidic residues" evidence="1">
    <location>
        <begin position="135"/>
        <end position="161"/>
    </location>
</feature>
<feature type="compositionally biased region" description="Basic and acidic residues" evidence="1">
    <location>
        <begin position="162"/>
        <end position="193"/>
    </location>
</feature>
<evidence type="ECO:0000256" key="1">
    <source>
        <dbReference type="SAM" id="MobiDB-lite"/>
    </source>
</evidence>
<dbReference type="AlphaFoldDB" id="A0A1Q9C5B2"/>